<reference evidence="2" key="4">
    <citation type="journal article" date="2015" name="G3 (Bethesda)">
        <title>Genome sequences of three phytopathogenic species of the Magnaporthaceae family of fungi.</title>
        <authorList>
            <person name="Okagaki L.H."/>
            <person name="Nunes C.C."/>
            <person name="Sailsbery J."/>
            <person name="Clay B."/>
            <person name="Brown D."/>
            <person name="John T."/>
            <person name="Oh Y."/>
            <person name="Young N."/>
            <person name="Fitzgerald M."/>
            <person name="Haas B.J."/>
            <person name="Zeng Q."/>
            <person name="Young S."/>
            <person name="Adiconis X."/>
            <person name="Fan L."/>
            <person name="Levin J.Z."/>
            <person name="Mitchell T.K."/>
            <person name="Okubara P.A."/>
            <person name="Farman M.L."/>
            <person name="Kohn L.M."/>
            <person name="Birren B."/>
            <person name="Ma L.-J."/>
            <person name="Dean R.A."/>
        </authorList>
    </citation>
    <scope>NUCLEOTIDE SEQUENCE</scope>
    <source>
        <strain evidence="2">R3-111a-1</strain>
    </source>
</reference>
<accession>J3NR84</accession>
<proteinExistence type="predicted"/>
<dbReference type="VEuPathDB" id="FungiDB:GGTG_03789"/>
<dbReference type="EnsemblFungi" id="EJT78690">
    <property type="protein sequence ID" value="EJT78690"/>
    <property type="gene ID" value="GGTG_03789"/>
</dbReference>
<reference evidence="3" key="1">
    <citation type="submission" date="2010-07" db="EMBL/GenBank/DDBJ databases">
        <title>The genome sequence of Gaeumannomyces graminis var. tritici strain R3-111a-1.</title>
        <authorList>
            <consortium name="The Broad Institute Genome Sequencing Platform"/>
            <person name="Ma L.-J."/>
            <person name="Dead R."/>
            <person name="Young S."/>
            <person name="Zeng Q."/>
            <person name="Koehrsen M."/>
            <person name="Alvarado L."/>
            <person name="Berlin A."/>
            <person name="Chapman S.B."/>
            <person name="Chen Z."/>
            <person name="Freedman E."/>
            <person name="Gellesch M."/>
            <person name="Goldberg J."/>
            <person name="Griggs A."/>
            <person name="Gujja S."/>
            <person name="Heilman E.R."/>
            <person name="Heiman D."/>
            <person name="Hepburn T."/>
            <person name="Howarth C."/>
            <person name="Jen D."/>
            <person name="Larson L."/>
            <person name="Mehta T."/>
            <person name="Neiman D."/>
            <person name="Pearson M."/>
            <person name="Roberts A."/>
            <person name="Saif S."/>
            <person name="Shea T."/>
            <person name="Shenoy N."/>
            <person name="Sisk P."/>
            <person name="Stolte C."/>
            <person name="Sykes S."/>
            <person name="Walk T."/>
            <person name="White J."/>
            <person name="Yandava C."/>
            <person name="Haas B."/>
            <person name="Nusbaum C."/>
            <person name="Birren B."/>
        </authorList>
    </citation>
    <scope>NUCLEOTIDE SEQUENCE [LARGE SCALE GENOMIC DNA]</scope>
    <source>
        <strain evidence="3">R3-111a-1</strain>
    </source>
</reference>
<reference evidence="2" key="5">
    <citation type="submission" date="2018-04" db="UniProtKB">
        <authorList>
            <consortium name="EnsemblFungi"/>
        </authorList>
    </citation>
    <scope>IDENTIFICATION</scope>
    <source>
        <strain evidence="2">R3-111a-1</strain>
    </source>
</reference>
<dbReference type="GeneID" id="20344247"/>
<dbReference type="Proteomes" id="UP000006039">
    <property type="component" value="Unassembled WGS sequence"/>
</dbReference>
<dbReference type="RefSeq" id="XP_009219835.1">
    <property type="nucleotide sequence ID" value="XM_009221571.1"/>
</dbReference>
<evidence type="ECO:0000313" key="3">
    <source>
        <dbReference type="Proteomes" id="UP000006039"/>
    </source>
</evidence>
<sequence length="93" mass="9712">MVIPPVDAESERDVAPASLDWAAVVVPQGPLGVAHVAVPVDQDNGLPLGAVEPGREAHELVLGGGLVVHDRGGLGLGRHGRQRALLGRRRRQP</sequence>
<reference evidence="1" key="3">
    <citation type="submission" date="2010-09" db="EMBL/GenBank/DDBJ databases">
        <title>Annotation of Gaeumannomyces graminis var. tritici R3-111a-1.</title>
        <authorList>
            <consortium name="The Broad Institute Genome Sequencing Platform"/>
            <person name="Ma L.-J."/>
            <person name="Dead R."/>
            <person name="Young S.K."/>
            <person name="Zeng Q."/>
            <person name="Gargeya S."/>
            <person name="Fitzgerald M."/>
            <person name="Haas B."/>
            <person name="Abouelleil A."/>
            <person name="Alvarado L."/>
            <person name="Arachchi H.M."/>
            <person name="Berlin A."/>
            <person name="Brown A."/>
            <person name="Chapman S.B."/>
            <person name="Chen Z."/>
            <person name="Dunbar C."/>
            <person name="Freedman E."/>
            <person name="Gearin G."/>
            <person name="Gellesch M."/>
            <person name="Goldberg J."/>
            <person name="Griggs A."/>
            <person name="Gujja S."/>
            <person name="Heiman D."/>
            <person name="Howarth C."/>
            <person name="Larson L."/>
            <person name="Lui A."/>
            <person name="MacDonald P.J.P."/>
            <person name="Mehta T."/>
            <person name="Montmayeur A."/>
            <person name="Murphy C."/>
            <person name="Neiman D."/>
            <person name="Pearson M."/>
            <person name="Priest M."/>
            <person name="Roberts A."/>
            <person name="Saif S."/>
            <person name="Shea T."/>
            <person name="Shenoy N."/>
            <person name="Sisk P."/>
            <person name="Stolte C."/>
            <person name="Sykes S."/>
            <person name="Yandava C."/>
            <person name="Wortman J."/>
            <person name="Nusbaum C."/>
            <person name="Birren B."/>
        </authorList>
    </citation>
    <scope>NUCLEOTIDE SEQUENCE</scope>
    <source>
        <strain evidence="1">R3-111a-1</strain>
    </source>
</reference>
<dbReference type="EMBL" id="GL385396">
    <property type="protein sequence ID" value="EJT78690.1"/>
    <property type="molecule type" value="Genomic_DNA"/>
</dbReference>
<organism evidence="1">
    <name type="scientific">Gaeumannomyces tritici (strain R3-111a-1)</name>
    <name type="common">Wheat and barley take-all root rot fungus</name>
    <name type="synonym">Gaeumannomyces graminis var. tritici</name>
    <dbReference type="NCBI Taxonomy" id="644352"/>
    <lineage>
        <taxon>Eukaryota</taxon>
        <taxon>Fungi</taxon>
        <taxon>Dikarya</taxon>
        <taxon>Ascomycota</taxon>
        <taxon>Pezizomycotina</taxon>
        <taxon>Sordariomycetes</taxon>
        <taxon>Sordariomycetidae</taxon>
        <taxon>Magnaporthales</taxon>
        <taxon>Magnaporthaceae</taxon>
        <taxon>Gaeumannomyces</taxon>
    </lineage>
</organism>
<dbReference type="AlphaFoldDB" id="J3NR84"/>
<gene>
    <name evidence="2" type="primary">20344247</name>
    <name evidence="1" type="ORF">GGTG_03789</name>
</gene>
<dbReference type="HOGENOM" id="CLU_2399801_0_0_1"/>
<evidence type="ECO:0000313" key="2">
    <source>
        <dbReference type="EnsemblFungi" id="EJT78690"/>
    </source>
</evidence>
<protein>
    <submittedName>
        <fullName evidence="1 2">Uncharacterized protein</fullName>
    </submittedName>
</protein>
<keyword evidence="3" id="KW-1185">Reference proteome</keyword>
<evidence type="ECO:0000313" key="1">
    <source>
        <dbReference type="EMBL" id="EJT78690.1"/>
    </source>
</evidence>
<reference evidence="1" key="2">
    <citation type="submission" date="2010-07" db="EMBL/GenBank/DDBJ databases">
        <authorList>
            <consortium name="The Broad Institute Genome Sequencing Platform"/>
            <consortium name="Broad Institute Genome Sequencing Center for Infectious Disease"/>
            <person name="Ma L.-J."/>
            <person name="Dead R."/>
            <person name="Young S."/>
            <person name="Zeng Q."/>
            <person name="Koehrsen M."/>
            <person name="Alvarado L."/>
            <person name="Berlin A."/>
            <person name="Chapman S.B."/>
            <person name="Chen Z."/>
            <person name="Freedman E."/>
            <person name="Gellesch M."/>
            <person name="Goldberg J."/>
            <person name="Griggs A."/>
            <person name="Gujja S."/>
            <person name="Heilman E.R."/>
            <person name="Heiman D."/>
            <person name="Hepburn T."/>
            <person name="Howarth C."/>
            <person name="Jen D."/>
            <person name="Larson L."/>
            <person name="Mehta T."/>
            <person name="Neiman D."/>
            <person name="Pearson M."/>
            <person name="Roberts A."/>
            <person name="Saif S."/>
            <person name="Shea T."/>
            <person name="Shenoy N."/>
            <person name="Sisk P."/>
            <person name="Stolte C."/>
            <person name="Sykes S."/>
            <person name="Walk T."/>
            <person name="White J."/>
            <person name="Yandava C."/>
            <person name="Haas B."/>
            <person name="Nusbaum C."/>
            <person name="Birren B."/>
        </authorList>
    </citation>
    <scope>NUCLEOTIDE SEQUENCE</scope>
    <source>
        <strain evidence="1">R3-111a-1</strain>
    </source>
</reference>
<name>J3NR84_GAET3</name>